<evidence type="ECO:0000313" key="2">
    <source>
        <dbReference type="Proteomes" id="UP001153069"/>
    </source>
</evidence>
<sequence>MDDWFHINGKPNEKMEDDTWYRTEIAGFLVRYRRKGISAEAHIYLDGPKERLTMKTYKGFVRVDVPWRITPENYKGAVGMLGSFDENGARNGRDGKHIGNHNEFGQEWQVREDELKLFNSYEGAVSAPEKCKLPEFTMAQQQMRKRRLAESTLSQEDIEKACAHLPENQRSACEYDVIATQDIDMASVW</sequence>
<accession>A0A9N8ETM3</accession>
<organism evidence="1 2">
    <name type="scientific">Seminavis robusta</name>
    <dbReference type="NCBI Taxonomy" id="568900"/>
    <lineage>
        <taxon>Eukaryota</taxon>
        <taxon>Sar</taxon>
        <taxon>Stramenopiles</taxon>
        <taxon>Ochrophyta</taxon>
        <taxon>Bacillariophyta</taxon>
        <taxon>Bacillariophyceae</taxon>
        <taxon>Bacillariophycidae</taxon>
        <taxon>Naviculales</taxon>
        <taxon>Naviculaceae</taxon>
        <taxon>Seminavis</taxon>
    </lineage>
</organism>
<protein>
    <submittedName>
        <fullName evidence="1">Uncharacterized protein</fullName>
    </submittedName>
</protein>
<dbReference type="AlphaFoldDB" id="A0A9N8ETM3"/>
<reference evidence="1" key="1">
    <citation type="submission" date="2020-06" db="EMBL/GenBank/DDBJ databases">
        <authorList>
            <consortium name="Plant Systems Biology data submission"/>
        </authorList>
    </citation>
    <scope>NUCLEOTIDE SEQUENCE</scope>
    <source>
        <strain evidence="1">D6</strain>
    </source>
</reference>
<proteinExistence type="predicted"/>
<evidence type="ECO:0000313" key="1">
    <source>
        <dbReference type="EMBL" id="CAB9527932.1"/>
    </source>
</evidence>
<dbReference type="Proteomes" id="UP001153069">
    <property type="component" value="Unassembled WGS sequence"/>
</dbReference>
<dbReference type="EMBL" id="CAICTM010002105">
    <property type="protein sequence ID" value="CAB9527932.1"/>
    <property type="molecule type" value="Genomic_DNA"/>
</dbReference>
<comment type="caution">
    <text evidence="1">The sequence shown here is derived from an EMBL/GenBank/DDBJ whole genome shotgun (WGS) entry which is preliminary data.</text>
</comment>
<name>A0A9N8ETM3_9STRA</name>
<gene>
    <name evidence="1" type="ORF">SEMRO_2107_G314850.1</name>
</gene>
<keyword evidence="2" id="KW-1185">Reference proteome</keyword>